<dbReference type="SMART" id="SM00418">
    <property type="entry name" value="HTH_ARSR"/>
    <property type="match status" value="1"/>
</dbReference>
<dbReference type="CDD" id="cd00090">
    <property type="entry name" value="HTH_ARSR"/>
    <property type="match status" value="1"/>
</dbReference>
<comment type="caution">
    <text evidence="3">The sequence shown here is derived from an EMBL/GenBank/DDBJ whole genome shotgun (WGS) entry which is preliminary data.</text>
</comment>
<dbReference type="AlphaFoldDB" id="A0ABD5NJ21"/>
<evidence type="ECO:0000259" key="2">
    <source>
        <dbReference type="SMART" id="SM00418"/>
    </source>
</evidence>
<feature type="domain" description="HTH arsR-type" evidence="2">
    <location>
        <begin position="30"/>
        <end position="103"/>
    </location>
</feature>
<gene>
    <name evidence="3" type="ORF">ACFOKC_14820</name>
</gene>
<dbReference type="RefSeq" id="WP_232569366.1">
    <property type="nucleotide sequence ID" value="NZ_CP089466.1"/>
</dbReference>
<dbReference type="InterPro" id="IPR011991">
    <property type="entry name" value="ArsR-like_HTH"/>
</dbReference>
<evidence type="ECO:0000313" key="3">
    <source>
        <dbReference type="EMBL" id="MFC3479002.1"/>
    </source>
</evidence>
<keyword evidence="1" id="KW-0812">Transmembrane</keyword>
<dbReference type="SUPFAM" id="SSF46785">
    <property type="entry name" value="Winged helix' DNA-binding domain"/>
    <property type="match status" value="1"/>
</dbReference>
<accession>A0ABD5NJ21</accession>
<dbReference type="InterPro" id="IPR056525">
    <property type="entry name" value="HVO_1552_C"/>
</dbReference>
<feature type="transmembrane region" description="Helical" evidence="1">
    <location>
        <begin position="173"/>
        <end position="199"/>
    </location>
</feature>
<evidence type="ECO:0000256" key="1">
    <source>
        <dbReference type="SAM" id="Phobius"/>
    </source>
</evidence>
<dbReference type="EMBL" id="JBHRWN010000002">
    <property type="protein sequence ID" value="MFC3479002.1"/>
    <property type="molecule type" value="Genomic_DNA"/>
</dbReference>
<dbReference type="GeneID" id="69117984"/>
<name>A0ABD5NJ21_9EURY</name>
<evidence type="ECO:0000313" key="4">
    <source>
        <dbReference type="Proteomes" id="UP001595660"/>
    </source>
</evidence>
<sequence>MSTLLPLKPSVDDRDLDPELVAFDDAAADDVFRVASSETARSILVSLYDDPQTASDVADAVDSSVQNVSYHLERLRDAGLIEVVETWYSEQGREMDVYAPANGSLVLFAGAERARPSVSRALRRALSGVVFVALASLVVHFRALSQSSPSPTPIAAPRDAPVQPTDPSLLDAVAAYATGPGGAVFATGLFVIAGAFAFWQYRYAPPSR</sequence>
<dbReference type="Proteomes" id="UP001595660">
    <property type="component" value="Unassembled WGS sequence"/>
</dbReference>
<protein>
    <submittedName>
        <fullName evidence="3">ArsR/SmtB family transcription factor</fullName>
    </submittedName>
</protein>
<dbReference type="Pfam" id="PF12840">
    <property type="entry name" value="HTH_20"/>
    <property type="match status" value="1"/>
</dbReference>
<dbReference type="Gene3D" id="1.10.10.10">
    <property type="entry name" value="Winged helix-like DNA-binding domain superfamily/Winged helix DNA-binding domain"/>
    <property type="match status" value="1"/>
</dbReference>
<keyword evidence="1" id="KW-1133">Transmembrane helix</keyword>
<keyword evidence="4" id="KW-1185">Reference proteome</keyword>
<keyword evidence="1" id="KW-0472">Membrane</keyword>
<dbReference type="InterPro" id="IPR036388">
    <property type="entry name" value="WH-like_DNA-bd_sf"/>
</dbReference>
<feature type="transmembrane region" description="Helical" evidence="1">
    <location>
        <begin position="125"/>
        <end position="143"/>
    </location>
</feature>
<dbReference type="InterPro" id="IPR001845">
    <property type="entry name" value="HTH_ArsR_DNA-bd_dom"/>
</dbReference>
<dbReference type="InterPro" id="IPR036390">
    <property type="entry name" value="WH_DNA-bd_sf"/>
</dbReference>
<reference evidence="3 4" key="1">
    <citation type="journal article" date="2019" name="Int. J. Syst. Evol. Microbiol.">
        <title>The Global Catalogue of Microorganisms (GCM) 10K type strain sequencing project: providing services to taxonomists for standard genome sequencing and annotation.</title>
        <authorList>
            <consortium name="The Broad Institute Genomics Platform"/>
            <consortium name="The Broad Institute Genome Sequencing Center for Infectious Disease"/>
            <person name="Wu L."/>
            <person name="Ma J."/>
        </authorList>
    </citation>
    <scope>NUCLEOTIDE SEQUENCE [LARGE SCALE GENOMIC DNA]</scope>
    <source>
        <strain evidence="3 4">CGMCC 1.12562</strain>
    </source>
</reference>
<dbReference type="Pfam" id="PF24267">
    <property type="entry name" value="HVO_1552_C"/>
    <property type="match status" value="1"/>
</dbReference>
<organism evidence="3 4">
    <name type="scientific">Halobacterium litoreum</name>
    <dbReference type="NCBI Taxonomy" id="2039234"/>
    <lineage>
        <taxon>Archaea</taxon>
        <taxon>Methanobacteriati</taxon>
        <taxon>Methanobacteriota</taxon>
        <taxon>Stenosarchaea group</taxon>
        <taxon>Halobacteria</taxon>
        <taxon>Halobacteriales</taxon>
        <taxon>Halobacteriaceae</taxon>
        <taxon>Halobacterium</taxon>
    </lineage>
</organism>
<proteinExistence type="predicted"/>